<reference evidence="3 4" key="1">
    <citation type="journal article" date="2013" name="PLoS Genet.">
        <title>Genomic mechanisms accounting for the adaptation to parasitism in nematode-trapping fungi.</title>
        <authorList>
            <person name="Meerupati T."/>
            <person name="Andersson K.M."/>
            <person name="Friman E."/>
            <person name="Kumar D."/>
            <person name="Tunlid A."/>
            <person name="Ahren D."/>
        </authorList>
    </citation>
    <scope>NUCLEOTIDE SEQUENCE [LARGE SCALE GENOMIC DNA]</scope>
    <source>
        <strain evidence="3 4">CBS 200.50</strain>
    </source>
</reference>
<keyword evidence="4" id="KW-1185">Reference proteome</keyword>
<keyword evidence="2" id="KW-0472">Membrane</keyword>
<feature type="compositionally biased region" description="Acidic residues" evidence="1">
    <location>
        <begin position="228"/>
        <end position="238"/>
    </location>
</feature>
<feature type="compositionally biased region" description="Basic and acidic residues" evidence="1">
    <location>
        <begin position="1"/>
        <end position="11"/>
    </location>
</feature>
<sequence length="326" mass="36514">MSQPHDWEKRFARGLASGQSRSPAADPGPSRLSNRPTDNGPPKRTSTNTAAPGGSANQQSGSSQTSDASSTSSSGGPNASGMANKFAPWGQKRIFDDANDPGKEQRYIDPTFFMFGFNFDESCPLYTDEEIKNDNRMRERSLRKKQEKTAPYWQHVARHQHSCPTASWTDIEELKTGKPVPFHPTKAPFRKPDDMTAAQCAAFPLPDDSDEDFPELSIQDFILTDSSGPEDSESEEEDPKNYPLLRRILGPPPSEWRPETWPVPIRNIFFHIINLRGFFDGPPEWGFILVIVFAIFWGATLFTFLGWVSSRAAELRKLGARAFDEL</sequence>
<evidence type="ECO:0000256" key="2">
    <source>
        <dbReference type="SAM" id="Phobius"/>
    </source>
</evidence>
<dbReference type="OrthoDB" id="10624988at2759"/>
<gene>
    <name evidence="3" type="ORF">H072_2343</name>
</gene>
<comment type="caution">
    <text evidence="3">The sequence shown here is derived from an EMBL/GenBank/DDBJ whole genome shotgun (WGS) entry which is preliminary data.</text>
</comment>
<evidence type="ECO:0000256" key="1">
    <source>
        <dbReference type="SAM" id="MobiDB-lite"/>
    </source>
</evidence>
<feature type="transmembrane region" description="Helical" evidence="2">
    <location>
        <begin position="285"/>
        <end position="308"/>
    </location>
</feature>
<proteinExistence type="predicted"/>
<accession>S8ARK1</accession>
<dbReference type="Proteomes" id="UP000015100">
    <property type="component" value="Unassembled WGS sequence"/>
</dbReference>
<feature type="region of interest" description="Disordered" evidence="1">
    <location>
        <begin position="224"/>
        <end position="244"/>
    </location>
</feature>
<feature type="region of interest" description="Disordered" evidence="1">
    <location>
        <begin position="1"/>
        <end position="102"/>
    </location>
</feature>
<name>S8ARK1_DACHA</name>
<feature type="compositionally biased region" description="Basic and acidic residues" evidence="1">
    <location>
        <begin position="93"/>
        <end position="102"/>
    </location>
</feature>
<evidence type="ECO:0000313" key="4">
    <source>
        <dbReference type="Proteomes" id="UP000015100"/>
    </source>
</evidence>
<feature type="compositionally biased region" description="Low complexity" evidence="1">
    <location>
        <begin position="50"/>
        <end position="76"/>
    </location>
</feature>
<reference evidence="4" key="2">
    <citation type="submission" date="2013-04" db="EMBL/GenBank/DDBJ databases">
        <title>Genomic mechanisms accounting for the adaptation to parasitism in nematode-trapping fungi.</title>
        <authorList>
            <person name="Ahren D.G."/>
        </authorList>
    </citation>
    <scope>NUCLEOTIDE SEQUENCE [LARGE SCALE GENOMIC DNA]</scope>
    <source>
        <strain evidence="4">CBS 200.50</strain>
    </source>
</reference>
<keyword evidence="2" id="KW-1133">Transmembrane helix</keyword>
<dbReference type="EMBL" id="AQGS01000071">
    <property type="protein sequence ID" value="EPS43656.1"/>
    <property type="molecule type" value="Genomic_DNA"/>
</dbReference>
<keyword evidence="2" id="KW-0812">Transmembrane</keyword>
<dbReference type="HOGENOM" id="CLU_852635_0_0_1"/>
<evidence type="ECO:0000313" key="3">
    <source>
        <dbReference type="EMBL" id="EPS43656.1"/>
    </source>
</evidence>
<protein>
    <submittedName>
        <fullName evidence="3">Uncharacterized protein</fullName>
    </submittedName>
</protein>
<dbReference type="AlphaFoldDB" id="S8ARK1"/>
<organism evidence="3 4">
    <name type="scientific">Dactylellina haptotyla (strain CBS 200.50)</name>
    <name type="common">Nematode-trapping fungus</name>
    <name type="synonym">Monacrosporium haptotylum</name>
    <dbReference type="NCBI Taxonomy" id="1284197"/>
    <lineage>
        <taxon>Eukaryota</taxon>
        <taxon>Fungi</taxon>
        <taxon>Dikarya</taxon>
        <taxon>Ascomycota</taxon>
        <taxon>Pezizomycotina</taxon>
        <taxon>Orbiliomycetes</taxon>
        <taxon>Orbiliales</taxon>
        <taxon>Orbiliaceae</taxon>
        <taxon>Dactylellina</taxon>
    </lineage>
</organism>